<dbReference type="PRINTS" id="PR00049">
    <property type="entry name" value="WILMSTUMOUR"/>
</dbReference>
<dbReference type="EMBL" id="JARK01001372">
    <property type="protein sequence ID" value="EYC15736.1"/>
    <property type="molecule type" value="Genomic_DNA"/>
</dbReference>
<comment type="caution">
    <text evidence="4">The sequence shown here is derived from an EMBL/GenBank/DDBJ whole genome shotgun (WGS) entry which is preliminary data.</text>
</comment>
<name>A0A016ULF7_9BILA</name>
<evidence type="ECO:0000256" key="1">
    <source>
        <dbReference type="SAM" id="Coils"/>
    </source>
</evidence>
<organism evidence="4 5">
    <name type="scientific">Ancylostoma ceylanicum</name>
    <dbReference type="NCBI Taxonomy" id="53326"/>
    <lineage>
        <taxon>Eukaryota</taxon>
        <taxon>Metazoa</taxon>
        <taxon>Ecdysozoa</taxon>
        <taxon>Nematoda</taxon>
        <taxon>Chromadorea</taxon>
        <taxon>Rhabditida</taxon>
        <taxon>Rhabditina</taxon>
        <taxon>Rhabditomorpha</taxon>
        <taxon>Strongyloidea</taxon>
        <taxon>Ancylostomatidae</taxon>
        <taxon>Ancylostomatinae</taxon>
        <taxon>Ancylostoma</taxon>
    </lineage>
</organism>
<keyword evidence="1" id="KW-0175">Coiled coil</keyword>
<feature type="compositionally biased region" description="Pro residues" evidence="2">
    <location>
        <begin position="331"/>
        <end position="345"/>
    </location>
</feature>
<feature type="signal peptide" evidence="3">
    <location>
        <begin position="1"/>
        <end position="15"/>
    </location>
</feature>
<feature type="compositionally biased region" description="Pro residues" evidence="2">
    <location>
        <begin position="366"/>
        <end position="387"/>
    </location>
</feature>
<protein>
    <submittedName>
        <fullName evidence="4">Uncharacterized protein</fullName>
    </submittedName>
</protein>
<accession>A0A016ULF7</accession>
<evidence type="ECO:0000256" key="2">
    <source>
        <dbReference type="SAM" id="MobiDB-lite"/>
    </source>
</evidence>
<keyword evidence="5" id="KW-1185">Reference proteome</keyword>
<dbReference type="Proteomes" id="UP000024635">
    <property type="component" value="Unassembled WGS sequence"/>
</dbReference>
<dbReference type="AlphaFoldDB" id="A0A016ULF7"/>
<proteinExistence type="predicted"/>
<dbReference type="PANTHER" id="PTHR31562">
    <property type="entry name" value="PROTEIN CBG18972"/>
    <property type="match status" value="1"/>
</dbReference>
<evidence type="ECO:0000256" key="3">
    <source>
        <dbReference type="SAM" id="SignalP"/>
    </source>
</evidence>
<dbReference type="Pfam" id="PF03314">
    <property type="entry name" value="DUF273"/>
    <property type="match status" value="1"/>
</dbReference>
<evidence type="ECO:0000313" key="5">
    <source>
        <dbReference type="Proteomes" id="UP000024635"/>
    </source>
</evidence>
<feature type="region of interest" description="Disordered" evidence="2">
    <location>
        <begin position="327"/>
        <end position="398"/>
    </location>
</feature>
<keyword evidence="3" id="KW-0732">Signal</keyword>
<dbReference type="OrthoDB" id="407658at2759"/>
<feature type="coiled-coil region" evidence="1">
    <location>
        <begin position="215"/>
        <end position="249"/>
    </location>
</feature>
<reference evidence="5" key="1">
    <citation type="journal article" date="2015" name="Nat. Genet.">
        <title>The genome and transcriptome of the zoonotic hookworm Ancylostoma ceylanicum identify infection-specific gene families.</title>
        <authorList>
            <person name="Schwarz E.M."/>
            <person name="Hu Y."/>
            <person name="Antoshechkin I."/>
            <person name="Miller M.M."/>
            <person name="Sternberg P.W."/>
            <person name="Aroian R.V."/>
        </authorList>
    </citation>
    <scope>NUCLEOTIDE SEQUENCE</scope>
    <source>
        <strain evidence="5">HY135</strain>
    </source>
</reference>
<dbReference type="PANTHER" id="PTHR31562:SF9">
    <property type="entry name" value="GLYCOSYLTRANSFERASE FAMILY 8 PROTEIN"/>
    <property type="match status" value="1"/>
</dbReference>
<feature type="chain" id="PRO_5012452437" evidence="3">
    <location>
        <begin position="16"/>
        <end position="398"/>
    </location>
</feature>
<gene>
    <name evidence="4" type="primary">Acey_s0036.g3329</name>
    <name evidence="4" type="ORF">Y032_0036g3329</name>
</gene>
<evidence type="ECO:0000313" key="4">
    <source>
        <dbReference type="EMBL" id="EYC15736.1"/>
    </source>
</evidence>
<dbReference type="STRING" id="53326.A0A016ULF7"/>
<dbReference type="InterPro" id="IPR004988">
    <property type="entry name" value="DUF273"/>
</dbReference>
<dbReference type="InterPro" id="IPR029044">
    <property type="entry name" value="Nucleotide-diphossugar_trans"/>
</dbReference>
<sequence length="398" mass="43449">MAMIFILLTMANIETSVHNGMRIEEFLDNDAHIIFYDRFYNFEVMSGSYLVKNSDWSRDFLHGFANYEYRLPNSLHGSDNGALHAYLAELVLPPTNTELPICLRAYNESKGFGDLFSFEACIRKALGYGSSFGNIKILRKGTGWARDPRMTNSKWSKERDFMIHNWKKTSQKKYSSTPIPLEASPSADWFDWYNPILGYFELDLCTSRNTSWNYDENLMESYEAIEERLKEYEQEVEKMRAELLIHLKRLSDSWRNGRRNKHMTITQLNESCMFKFALVALAVIGASEAIFFGSSGGGGCGCAPPPPPCGCAPPAPPPSPCGGGCGAPPAYAAPPPPPPPPPPPCAAAAPPVSGGCGGGGYATPPLSSPPIAPPPPPPAYSAPPLASPPVGNSYAVGK</sequence>
<dbReference type="Gene3D" id="3.90.550.10">
    <property type="entry name" value="Spore Coat Polysaccharide Biosynthesis Protein SpsA, Chain A"/>
    <property type="match status" value="1"/>
</dbReference>